<evidence type="ECO:0000256" key="5">
    <source>
        <dbReference type="ARBA" id="ARBA00022692"/>
    </source>
</evidence>
<keyword evidence="14" id="KW-0732">Signal</keyword>
<feature type="signal peptide" evidence="14">
    <location>
        <begin position="1"/>
        <end position="28"/>
    </location>
</feature>
<keyword evidence="4" id="KW-0410">Iron transport</keyword>
<dbReference type="Gene3D" id="3.55.50.30">
    <property type="match status" value="1"/>
</dbReference>
<keyword evidence="8 12" id="KW-0798">TonB box</keyword>
<dbReference type="PANTHER" id="PTHR32552">
    <property type="entry name" value="FERRICHROME IRON RECEPTOR-RELATED"/>
    <property type="match status" value="1"/>
</dbReference>
<dbReference type="CDD" id="cd01347">
    <property type="entry name" value="ligand_gated_channel"/>
    <property type="match status" value="1"/>
</dbReference>
<dbReference type="Pfam" id="PF00593">
    <property type="entry name" value="TonB_dep_Rec_b-barrel"/>
    <property type="match status" value="1"/>
</dbReference>
<keyword evidence="10 11" id="KW-0998">Cell outer membrane</keyword>
<dbReference type="InterPro" id="IPR011662">
    <property type="entry name" value="Secretin/TonB_short_N"/>
</dbReference>
<keyword evidence="7" id="KW-0406">Ion transport</keyword>
<evidence type="ECO:0000256" key="12">
    <source>
        <dbReference type="RuleBase" id="RU003357"/>
    </source>
</evidence>
<dbReference type="InterPro" id="IPR036942">
    <property type="entry name" value="Beta-barrel_TonB_sf"/>
</dbReference>
<feature type="chain" id="PRO_5046000331" evidence="14">
    <location>
        <begin position="29"/>
        <end position="789"/>
    </location>
</feature>
<evidence type="ECO:0000259" key="15">
    <source>
        <dbReference type="SMART" id="SM00965"/>
    </source>
</evidence>
<comment type="caution">
    <text evidence="16">The sequence shown here is derived from an EMBL/GenBank/DDBJ whole genome shotgun (WGS) entry which is preliminary data.</text>
</comment>
<evidence type="ECO:0000256" key="10">
    <source>
        <dbReference type="ARBA" id="ARBA00023237"/>
    </source>
</evidence>
<evidence type="ECO:0000256" key="11">
    <source>
        <dbReference type="PROSITE-ProRule" id="PRU01360"/>
    </source>
</evidence>
<accession>A0ABT5HYX7</accession>
<keyword evidence="9 11" id="KW-0472">Membrane</keyword>
<dbReference type="InterPro" id="IPR012910">
    <property type="entry name" value="Plug_dom"/>
</dbReference>
<keyword evidence="17" id="KW-1185">Reference proteome</keyword>
<dbReference type="PANTHER" id="PTHR32552:SF81">
    <property type="entry name" value="TONB-DEPENDENT OUTER MEMBRANE RECEPTOR"/>
    <property type="match status" value="1"/>
</dbReference>
<keyword evidence="2 11" id="KW-0813">Transport</keyword>
<evidence type="ECO:0000256" key="1">
    <source>
        <dbReference type="ARBA" id="ARBA00004571"/>
    </source>
</evidence>
<evidence type="ECO:0000256" key="7">
    <source>
        <dbReference type="ARBA" id="ARBA00023065"/>
    </source>
</evidence>
<evidence type="ECO:0000256" key="9">
    <source>
        <dbReference type="ARBA" id="ARBA00023136"/>
    </source>
</evidence>
<organism evidence="16 17">
    <name type="scientific">Asticcacaulis aquaticus</name>
    <dbReference type="NCBI Taxonomy" id="2984212"/>
    <lineage>
        <taxon>Bacteria</taxon>
        <taxon>Pseudomonadati</taxon>
        <taxon>Pseudomonadota</taxon>
        <taxon>Alphaproteobacteria</taxon>
        <taxon>Caulobacterales</taxon>
        <taxon>Caulobacteraceae</taxon>
        <taxon>Asticcacaulis</taxon>
    </lineage>
</organism>
<keyword evidence="5 11" id="KW-0812">Transmembrane</keyword>
<keyword evidence="16" id="KW-0675">Receptor</keyword>
<gene>
    <name evidence="16" type="ORF">PQU92_18530</name>
</gene>
<dbReference type="Proteomes" id="UP001214854">
    <property type="component" value="Unassembled WGS sequence"/>
</dbReference>
<evidence type="ECO:0000313" key="16">
    <source>
        <dbReference type="EMBL" id="MDC7685285.1"/>
    </source>
</evidence>
<proteinExistence type="inferred from homology"/>
<dbReference type="EMBL" id="JAQQKX010000028">
    <property type="protein sequence ID" value="MDC7685285.1"/>
    <property type="molecule type" value="Genomic_DNA"/>
</dbReference>
<feature type="region of interest" description="Disordered" evidence="13">
    <location>
        <begin position="337"/>
        <end position="357"/>
    </location>
</feature>
<dbReference type="SMART" id="SM00965">
    <property type="entry name" value="STN"/>
    <property type="match status" value="1"/>
</dbReference>
<dbReference type="SUPFAM" id="SSF56935">
    <property type="entry name" value="Porins"/>
    <property type="match status" value="1"/>
</dbReference>
<dbReference type="Gene3D" id="2.40.170.20">
    <property type="entry name" value="TonB-dependent receptor, beta-barrel domain"/>
    <property type="match status" value="1"/>
</dbReference>
<evidence type="ECO:0000256" key="2">
    <source>
        <dbReference type="ARBA" id="ARBA00022448"/>
    </source>
</evidence>
<evidence type="ECO:0000256" key="3">
    <source>
        <dbReference type="ARBA" id="ARBA00022452"/>
    </source>
</evidence>
<evidence type="ECO:0000256" key="8">
    <source>
        <dbReference type="ARBA" id="ARBA00023077"/>
    </source>
</evidence>
<keyword evidence="6" id="KW-0408">Iron</keyword>
<evidence type="ECO:0000256" key="14">
    <source>
        <dbReference type="SAM" id="SignalP"/>
    </source>
</evidence>
<sequence length="789" mass="84947">MVFNPAAYRTLWLAGVASAAFYTVPALAQDQVKTHRFDIPVQSADAGVRAFATQAGAQILVSESAASGRRTNAVKGDYTVADGLQRLLNGTGLTATATGPSSYAVVRATETAAAEDPTEVVVTVQKRSESAQKVPVSLTVISGRTLETQHLSDLRDVSRLTPGLLVSAFSYSSPTIAIRGASNTFSQIGANKPVAVVVDDVFIPRNSAAVFDLYGLSSVQVLKGPQGTLFGRNVTGGAVLLDTGKPTLGFVKGSVRIGGGNYGLKQADGLVDLPVGENAAFRLSASLKSHDGYGYDRLSGAETDDQDSRAARAQFRYVPGDRTEVLLGIDYNDDKNGGRTLSSKAAGSDGNRRTSEVNYPQGFRRDQFGASARIYHDTPIGKLSSITGYRHSQSGEDYSGTGVSYTFLTGTATQSVTRDVDEVELLSQEVRYASPKWQYGDFVAGIYLSKEDAARKLRTRTLRAVTGGVTTDVLTDQTVTTNSYGLYADGVINLPAKLFLTVGARYTQDEKTASLVRTDFVTPASSFTDRDLKADWSEVTPRLVLTWAPTNDFRAYASVTKGYTAGGFNTDAATLSALRTPFNPETVTNKEVGVKSQWFDDRLRVNASVFDMTYDDKQELFFNNVTRVLSIHNASKARIKGLETEVNFRATDWLNLSLTYGYLDTVYKDFVIPGGAVYTGNPVASSPKNKGSIAADFRKPVGNGLVFGSLSWTSTGSYYTGAAKDANLHIESYDLTNASIGYESGPYSLLLWVRNAGDVDYVLTPSTQSVLAEYLGEPRTLGFTLSRRF</sequence>
<name>A0ABT5HYX7_9CAUL</name>
<comment type="similarity">
    <text evidence="11 12">Belongs to the TonB-dependent receptor family.</text>
</comment>
<keyword evidence="3 11" id="KW-1134">Transmembrane beta strand</keyword>
<reference evidence="16 17" key="1">
    <citation type="submission" date="2023-01" db="EMBL/GenBank/DDBJ databases">
        <title>Novel species of the genus Asticcacaulis isolated from rivers.</title>
        <authorList>
            <person name="Lu H."/>
        </authorList>
    </citation>
    <scope>NUCLEOTIDE SEQUENCE [LARGE SCALE GENOMIC DNA]</scope>
    <source>
        <strain evidence="16 17">BYS171W</strain>
    </source>
</reference>
<dbReference type="InterPro" id="IPR000531">
    <property type="entry name" value="Beta-barrel_TonB"/>
</dbReference>
<evidence type="ECO:0000256" key="13">
    <source>
        <dbReference type="SAM" id="MobiDB-lite"/>
    </source>
</evidence>
<feature type="domain" description="Secretin/TonB short N-terminal" evidence="15">
    <location>
        <begin position="57"/>
        <end position="108"/>
    </location>
</feature>
<dbReference type="Pfam" id="PF07660">
    <property type="entry name" value="STN"/>
    <property type="match status" value="1"/>
</dbReference>
<comment type="subcellular location">
    <subcellularLocation>
        <location evidence="1 11">Cell outer membrane</location>
        <topology evidence="1 11">Multi-pass membrane protein</topology>
    </subcellularLocation>
</comment>
<dbReference type="Pfam" id="PF07715">
    <property type="entry name" value="Plug"/>
    <property type="match status" value="1"/>
</dbReference>
<evidence type="ECO:0000256" key="6">
    <source>
        <dbReference type="ARBA" id="ARBA00023004"/>
    </source>
</evidence>
<evidence type="ECO:0000256" key="4">
    <source>
        <dbReference type="ARBA" id="ARBA00022496"/>
    </source>
</evidence>
<dbReference type="PROSITE" id="PS52016">
    <property type="entry name" value="TONB_DEPENDENT_REC_3"/>
    <property type="match status" value="1"/>
</dbReference>
<dbReference type="RefSeq" id="WP_272749787.1">
    <property type="nucleotide sequence ID" value="NZ_JAQQKX010000028.1"/>
</dbReference>
<dbReference type="InterPro" id="IPR039426">
    <property type="entry name" value="TonB-dep_rcpt-like"/>
</dbReference>
<protein>
    <submittedName>
        <fullName evidence="16">TonB-dependent receptor</fullName>
    </submittedName>
</protein>
<evidence type="ECO:0000313" key="17">
    <source>
        <dbReference type="Proteomes" id="UP001214854"/>
    </source>
</evidence>